<comment type="similarity">
    <text evidence="2">Belongs to the FPP/GGPP synthase family.</text>
</comment>
<proteinExistence type="inferred from homology"/>
<dbReference type="EC" id="2.5.1.-" evidence="6"/>
<dbReference type="PROSITE" id="PS00444">
    <property type="entry name" value="POLYPRENYL_SYNTHASE_2"/>
    <property type="match status" value="1"/>
</dbReference>
<dbReference type="GO" id="GO:0046872">
    <property type="term" value="F:metal ion binding"/>
    <property type="evidence" value="ECO:0007669"/>
    <property type="project" value="UniProtKB-KW"/>
</dbReference>
<keyword evidence="3 6" id="KW-0808">Transferase</keyword>
<evidence type="ECO:0000313" key="6">
    <source>
        <dbReference type="EMBL" id="EQD45902.1"/>
    </source>
</evidence>
<dbReference type="AlphaFoldDB" id="T0ZN43"/>
<evidence type="ECO:0000256" key="1">
    <source>
        <dbReference type="ARBA" id="ARBA00001946"/>
    </source>
</evidence>
<keyword evidence="4" id="KW-0479">Metal-binding</keyword>
<dbReference type="SFLD" id="SFLDS00005">
    <property type="entry name" value="Isoprenoid_Synthase_Type_I"/>
    <property type="match status" value="1"/>
</dbReference>
<reference evidence="6" key="1">
    <citation type="submission" date="2013-08" db="EMBL/GenBank/DDBJ databases">
        <authorList>
            <person name="Mendez C."/>
            <person name="Richter M."/>
            <person name="Ferrer M."/>
            <person name="Sanchez J."/>
        </authorList>
    </citation>
    <scope>NUCLEOTIDE SEQUENCE</scope>
</reference>
<sequence length="328" mass="36426">MKDFLVEWESSLSEKITKINTSLKAAIYTDQKELYQMTSYIVDAGGKRFRPLLTILAYEIAYPGPYESILDLASSCELIHTASLVHDDIIDNAPTRRGKKTLNSLYGIDNAIVVGDYLFAKAYELGSRYGYEVSKIMSDCASQLAEGQILEYMNLGKLDLTEEAYLEIISKKTAYFFSVCTLAATTAAKSPPELKKNLSEFAYNLGIAFQITDDILDIVGEEAKLGKSVFADIKHNAITLPTIHALKNSGPLYDRLVEIIKFPTGDANNKDELKRILAKTGSIDYAFNRAKFYVEESVKALNKSGSSENINLLMDLAMIVIERIGNMA</sequence>
<dbReference type="SUPFAM" id="SSF48576">
    <property type="entry name" value="Terpenoid synthases"/>
    <property type="match status" value="1"/>
</dbReference>
<dbReference type="Gene3D" id="1.10.600.10">
    <property type="entry name" value="Farnesyl Diphosphate Synthase"/>
    <property type="match status" value="1"/>
</dbReference>
<organism evidence="6">
    <name type="scientific">mine drainage metagenome</name>
    <dbReference type="NCBI Taxonomy" id="410659"/>
    <lineage>
        <taxon>unclassified sequences</taxon>
        <taxon>metagenomes</taxon>
        <taxon>ecological metagenomes</taxon>
    </lineage>
</organism>
<dbReference type="Pfam" id="PF00348">
    <property type="entry name" value="polyprenyl_synt"/>
    <property type="match status" value="1"/>
</dbReference>
<dbReference type="InterPro" id="IPR000092">
    <property type="entry name" value="Polyprenyl_synt"/>
</dbReference>
<evidence type="ECO:0000256" key="2">
    <source>
        <dbReference type="ARBA" id="ARBA00006706"/>
    </source>
</evidence>
<accession>T0ZN43</accession>
<dbReference type="GO" id="GO:0008299">
    <property type="term" value="P:isoprenoid biosynthetic process"/>
    <property type="evidence" value="ECO:0007669"/>
    <property type="project" value="InterPro"/>
</dbReference>
<dbReference type="PANTHER" id="PTHR12001:SF85">
    <property type="entry name" value="SHORT CHAIN ISOPRENYL DIPHOSPHATE SYNTHASE"/>
    <property type="match status" value="1"/>
</dbReference>
<dbReference type="InterPro" id="IPR008949">
    <property type="entry name" value="Isoprenoid_synthase_dom_sf"/>
</dbReference>
<evidence type="ECO:0000256" key="3">
    <source>
        <dbReference type="ARBA" id="ARBA00022679"/>
    </source>
</evidence>
<comment type="caution">
    <text evidence="6">The sequence shown here is derived from an EMBL/GenBank/DDBJ whole genome shotgun (WGS) entry which is preliminary data.</text>
</comment>
<dbReference type="PROSITE" id="PS00723">
    <property type="entry name" value="POLYPRENYL_SYNTHASE_1"/>
    <property type="match status" value="1"/>
</dbReference>
<dbReference type="GO" id="GO:0004659">
    <property type="term" value="F:prenyltransferase activity"/>
    <property type="evidence" value="ECO:0007669"/>
    <property type="project" value="InterPro"/>
</dbReference>
<evidence type="ECO:0000256" key="5">
    <source>
        <dbReference type="ARBA" id="ARBA00022842"/>
    </source>
</evidence>
<evidence type="ECO:0000256" key="4">
    <source>
        <dbReference type="ARBA" id="ARBA00022723"/>
    </source>
</evidence>
<protein>
    <submittedName>
        <fullName evidence="6">Polyprenyl synthetase</fullName>
        <ecNumber evidence="6">2.5.1.-</ecNumber>
    </submittedName>
</protein>
<name>T0ZN43_9ZZZZ</name>
<dbReference type="SFLD" id="SFLDG01017">
    <property type="entry name" value="Polyprenyl_Transferase_Like"/>
    <property type="match status" value="1"/>
</dbReference>
<dbReference type="InterPro" id="IPR033749">
    <property type="entry name" value="Polyprenyl_synt_CS"/>
</dbReference>
<dbReference type="PANTHER" id="PTHR12001">
    <property type="entry name" value="GERANYLGERANYL PYROPHOSPHATE SYNTHASE"/>
    <property type="match status" value="1"/>
</dbReference>
<keyword evidence="5" id="KW-0460">Magnesium</keyword>
<gene>
    <name evidence="6" type="ORF">B1B_12838</name>
</gene>
<dbReference type="EMBL" id="AUZY01008434">
    <property type="protein sequence ID" value="EQD45902.1"/>
    <property type="molecule type" value="Genomic_DNA"/>
</dbReference>
<dbReference type="CDD" id="cd00685">
    <property type="entry name" value="Trans_IPPS_HT"/>
    <property type="match status" value="1"/>
</dbReference>
<comment type="cofactor">
    <cofactor evidence="1">
        <name>Mg(2+)</name>
        <dbReference type="ChEBI" id="CHEBI:18420"/>
    </cofactor>
</comment>
<reference evidence="6" key="2">
    <citation type="journal article" date="2014" name="ISME J.">
        <title>Microbial stratification in low pH oxic and suboxic macroscopic growths along an acid mine drainage.</title>
        <authorList>
            <person name="Mendez-Garcia C."/>
            <person name="Mesa V."/>
            <person name="Sprenger R.R."/>
            <person name="Richter M."/>
            <person name="Diez M.S."/>
            <person name="Solano J."/>
            <person name="Bargiela R."/>
            <person name="Golyshina O.V."/>
            <person name="Manteca A."/>
            <person name="Ramos J.L."/>
            <person name="Gallego J.R."/>
            <person name="Llorente I."/>
            <person name="Martins Dos Santos V.A."/>
            <person name="Jensen O.N."/>
            <person name="Pelaez A.I."/>
            <person name="Sanchez J."/>
            <person name="Ferrer M."/>
        </authorList>
    </citation>
    <scope>NUCLEOTIDE SEQUENCE</scope>
</reference>